<keyword evidence="2 10" id="KW-0436">Ligase</keyword>
<evidence type="ECO:0000256" key="9">
    <source>
        <dbReference type="ARBA" id="ARBA00023316"/>
    </source>
</evidence>
<evidence type="ECO:0000313" key="16">
    <source>
        <dbReference type="Proteomes" id="UP000001366"/>
    </source>
</evidence>
<evidence type="ECO:0000256" key="3">
    <source>
        <dbReference type="ARBA" id="ARBA00022618"/>
    </source>
</evidence>
<dbReference type="PANTHER" id="PTHR43024:SF1">
    <property type="entry name" value="UDP-N-ACETYLMURAMOYL-TRIPEPTIDE--D-ALANYL-D-ALANINE LIGASE"/>
    <property type="match status" value="1"/>
</dbReference>
<dbReference type="InterPro" id="IPR035911">
    <property type="entry name" value="MurE/MurF_N"/>
</dbReference>
<dbReference type="Gene3D" id="3.40.1190.10">
    <property type="entry name" value="Mur-like, catalytic domain"/>
    <property type="match status" value="1"/>
</dbReference>
<dbReference type="EC" id="6.3.2.10" evidence="10 11"/>
<feature type="domain" description="Mur ligase central" evidence="14">
    <location>
        <begin position="103"/>
        <end position="282"/>
    </location>
</feature>
<sequence>MKIKEILEIVKGRPLKLRDADKEIKRFIIDSRKAQKDSFFVPLKGSKADGHDFIDDALKKGSSGYLTSIETDYKNGILVDDTLKALTEIGIFKRKKLKKAVGITGTSGKTTTKEILRFLLSDIFRVYATEGNYNNEIGLPLTLSNIPENTEVGVFELGASKRGDISKLVSISKPEVRVLTSVGHGHIEGFGSFEGVVQGKGEIFDGGEISVLPEDLKIYYMDRLKKYVTFGISDYADIKISEINITPEGTAGTVSYKNDKIRITVPVYSRALFNNIAAALSVLYALDINPVRSAEKLRDFSLPEGRGKVLRKGSLTVIDDSYNANPLSVKNAIETLSGIPSFRVLILGDMLELGDLSEQMHIKVGKEILSSDIDLILLYGRETYHTYTVIKDKKNSYHFDDKEKLYRKLMDSIKDKECVLLVKGSRGMRMEDIIEKVLQS</sequence>
<dbReference type="InterPro" id="IPR036565">
    <property type="entry name" value="Mur-like_cat_sf"/>
</dbReference>
<comment type="similarity">
    <text evidence="10">Belongs to the MurCDEF family. MurF subfamily.</text>
</comment>
<dbReference type="GO" id="GO:0071555">
    <property type="term" value="P:cell wall organization"/>
    <property type="evidence" value="ECO:0007669"/>
    <property type="project" value="UniProtKB-KW"/>
</dbReference>
<dbReference type="NCBIfam" id="TIGR01143">
    <property type="entry name" value="murF"/>
    <property type="match status" value="1"/>
</dbReference>
<keyword evidence="5 10" id="KW-0067">ATP-binding</keyword>
<dbReference type="EMBL" id="CP001230">
    <property type="protein sequence ID" value="ACO04716.1"/>
    <property type="molecule type" value="Genomic_DNA"/>
</dbReference>
<dbReference type="Gene3D" id="3.90.190.20">
    <property type="entry name" value="Mur ligase, C-terminal domain"/>
    <property type="match status" value="1"/>
</dbReference>
<proteinExistence type="inferred from homology"/>
<dbReference type="GO" id="GO:0008360">
    <property type="term" value="P:regulation of cell shape"/>
    <property type="evidence" value="ECO:0007669"/>
    <property type="project" value="UniProtKB-KW"/>
</dbReference>
<evidence type="ECO:0000256" key="10">
    <source>
        <dbReference type="HAMAP-Rule" id="MF_02019"/>
    </source>
</evidence>
<dbReference type="Pfam" id="PF01225">
    <property type="entry name" value="Mur_ligase"/>
    <property type="match status" value="1"/>
</dbReference>
<dbReference type="PANTHER" id="PTHR43024">
    <property type="entry name" value="UDP-N-ACETYLMURAMOYL-TRIPEPTIDE--D-ALANYL-D-ALANINE LIGASE"/>
    <property type="match status" value="1"/>
</dbReference>
<comment type="subcellular location">
    <subcellularLocation>
        <location evidence="10 11">Cytoplasm</location>
    </subcellularLocation>
</comment>
<feature type="domain" description="Mur ligase N-terminal catalytic" evidence="12">
    <location>
        <begin position="28"/>
        <end position="68"/>
    </location>
</feature>
<dbReference type="KEGG" id="pmx:PERMA_0469"/>
<gene>
    <name evidence="10" type="primary">murF</name>
    <name evidence="15" type="ordered locus">PERMA_0469</name>
</gene>
<dbReference type="InterPro" id="IPR005863">
    <property type="entry name" value="UDP-N-AcMur_synth"/>
</dbReference>
<keyword evidence="7 10" id="KW-0573">Peptidoglycan synthesis</keyword>
<dbReference type="OrthoDB" id="9801978at2"/>
<dbReference type="InterPro" id="IPR036615">
    <property type="entry name" value="Mur_ligase_C_dom_sf"/>
</dbReference>
<organism evidence="15 16">
    <name type="scientific">Persephonella marina (strain DSM 14350 / EX-H1)</name>
    <dbReference type="NCBI Taxonomy" id="123214"/>
    <lineage>
        <taxon>Bacteria</taxon>
        <taxon>Pseudomonadati</taxon>
        <taxon>Aquificota</taxon>
        <taxon>Aquificia</taxon>
        <taxon>Aquificales</taxon>
        <taxon>Hydrogenothermaceae</taxon>
        <taxon>Persephonella</taxon>
    </lineage>
</organism>
<dbReference type="Pfam" id="PF02875">
    <property type="entry name" value="Mur_ligase_C"/>
    <property type="match status" value="1"/>
</dbReference>
<dbReference type="GO" id="GO:0008766">
    <property type="term" value="F:UDP-N-acetylmuramoylalanyl-D-glutamyl-2,6-diaminopimelate-D-alanyl-D-alanine ligase activity"/>
    <property type="evidence" value="ECO:0007669"/>
    <property type="project" value="RHEA"/>
</dbReference>
<dbReference type="HOGENOM" id="CLU_031507_1_2_0"/>
<dbReference type="GO" id="GO:0009252">
    <property type="term" value="P:peptidoglycan biosynthetic process"/>
    <property type="evidence" value="ECO:0007669"/>
    <property type="project" value="UniProtKB-UniRule"/>
</dbReference>
<dbReference type="UniPathway" id="UPA00219"/>
<keyword evidence="8 10" id="KW-0131">Cell cycle</keyword>
<dbReference type="GO" id="GO:0047480">
    <property type="term" value="F:UDP-N-acetylmuramoyl-tripeptide-D-alanyl-D-alanine ligase activity"/>
    <property type="evidence" value="ECO:0007669"/>
    <property type="project" value="UniProtKB-UniRule"/>
</dbReference>
<evidence type="ECO:0000256" key="7">
    <source>
        <dbReference type="ARBA" id="ARBA00022984"/>
    </source>
</evidence>
<evidence type="ECO:0000256" key="5">
    <source>
        <dbReference type="ARBA" id="ARBA00022840"/>
    </source>
</evidence>
<dbReference type="Gene3D" id="3.40.1390.10">
    <property type="entry name" value="MurE/MurF, N-terminal domain"/>
    <property type="match status" value="1"/>
</dbReference>
<dbReference type="InterPro" id="IPR051046">
    <property type="entry name" value="MurCDEF_CellWall_CoF430Synth"/>
</dbReference>
<evidence type="ECO:0000313" key="15">
    <source>
        <dbReference type="EMBL" id="ACO04716.1"/>
    </source>
</evidence>
<keyword evidence="6 10" id="KW-0133">Cell shape</keyword>
<keyword evidence="3 10" id="KW-0132">Cell division</keyword>
<keyword evidence="16" id="KW-1185">Reference proteome</keyword>
<dbReference type="Proteomes" id="UP000001366">
    <property type="component" value="Chromosome"/>
</dbReference>
<accession>C0QU93</accession>
<keyword evidence="1 10" id="KW-0963">Cytoplasm</keyword>
<evidence type="ECO:0000256" key="8">
    <source>
        <dbReference type="ARBA" id="ARBA00023306"/>
    </source>
</evidence>
<evidence type="ECO:0000256" key="6">
    <source>
        <dbReference type="ARBA" id="ARBA00022960"/>
    </source>
</evidence>
<feature type="binding site" evidence="10">
    <location>
        <begin position="105"/>
        <end position="111"/>
    </location>
    <ligand>
        <name>ATP</name>
        <dbReference type="ChEBI" id="CHEBI:30616"/>
    </ligand>
</feature>
<dbReference type="SUPFAM" id="SSF53244">
    <property type="entry name" value="MurD-like peptide ligases, peptide-binding domain"/>
    <property type="match status" value="1"/>
</dbReference>
<evidence type="ECO:0000256" key="2">
    <source>
        <dbReference type="ARBA" id="ARBA00022598"/>
    </source>
</evidence>
<keyword evidence="9 10" id="KW-0961">Cell wall biogenesis/degradation</keyword>
<dbReference type="HAMAP" id="MF_02019">
    <property type="entry name" value="MurF"/>
    <property type="match status" value="1"/>
</dbReference>
<dbReference type="GO" id="GO:0005737">
    <property type="term" value="C:cytoplasm"/>
    <property type="evidence" value="ECO:0007669"/>
    <property type="project" value="UniProtKB-SubCell"/>
</dbReference>
<dbReference type="SUPFAM" id="SSF53623">
    <property type="entry name" value="MurD-like peptide ligases, catalytic domain"/>
    <property type="match status" value="1"/>
</dbReference>
<dbReference type="GO" id="GO:0005524">
    <property type="term" value="F:ATP binding"/>
    <property type="evidence" value="ECO:0007669"/>
    <property type="project" value="UniProtKB-UniRule"/>
</dbReference>
<dbReference type="STRING" id="123214.PERMA_0469"/>
<dbReference type="RefSeq" id="WP_012676952.1">
    <property type="nucleotide sequence ID" value="NC_012440.1"/>
</dbReference>
<evidence type="ECO:0000259" key="14">
    <source>
        <dbReference type="Pfam" id="PF08245"/>
    </source>
</evidence>
<keyword evidence="4 10" id="KW-0547">Nucleotide-binding</keyword>
<feature type="domain" description="Mur ligase C-terminal" evidence="13">
    <location>
        <begin position="305"/>
        <end position="426"/>
    </location>
</feature>
<dbReference type="GO" id="GO:0051301">
    <property type="term" value="P:cell division"/>
    <property type="evidence" value="ECO:0007669"/>
    <property type="project" value="UniProtKB-KW"/>
</dbReference>
<dbReference type="InterPro" id="IPR013221">
    <property type="entry name" value="Mur_ligase_cen"/>
</dbReference>
<comment type="pathway">
    <text evidence="10 11">Cell wall biogenesis; peptidoglycan biosynthesis.</text>
</comment>
<comment type="catalytic activity">
    <reaction evidence="10 11">
        <text>D-alanyl-D-alanine + UDP-N-acetyl-alpha-D-muramoyl-L-alanyl-gamma-D-glutamyl-meso-2,6-diaminopimelate + ATP = UDP-N-acetyl-alpha-D-muramoyl-L-alanyl-gamma-D-glutamyl-meso-2,6-diaminopimeloyl-D-alanyl-D-alanine + ADP + phosphate + H(+)</text>
        <dbReference type="Rhea" id="RHEA:28374"/>
        <dbReference type="ChEBI" id="CHEBI:15378"/>
        <dbReference type="ChEBI" id="CHEBI:30616"/>
        <dbReference type="ChEBI" id="CHEBI:43474"/>
        <dbReference type="ChEBI" id="CHEBI:57822"/>
        <dbReference type="ChEBI" id="CHEBI:61386"/>
        <dbReference type="ChEBI" id="CHEBI:83905"/>
        <dbReference type="ChEBI" id="CHEBI:456216"/>
        <dbReference type="EC" id="6.3.2.10"/>
    </reaction>
</comment>
<name>C0QU93_PERMH</name>
<evidence type="ECO:0000259" key="13">
    <source>
        <dbReference type="Pfam" id="PF02875"/>
    </source>
</evidence>
<dbReference type="eggNOG" id="COG0770">
    <property type="taxonomic scope" value="Bacteria"/>
</dbReference>
<evidence type="ECO:0000259" key="12">
    <source>
        <dbReference type="Pfam" id="PF01225"/>
    </source>
</evidence>
<evidence type="ECO:0000256" key="11">
    <source>
        <dbReference type="RuleBase" id="RU004136"/>
    </source>
</evidence>
<dbReference type="SUPFAM" id="SSF63418">
    <property type="entry name" value="MurE/MurF N-terminal domain"/>
    <property type="match status" value="1"/>
</dbReference>
<dbReference type="Pfam" id="PF08245">
    <property type="entry name" value="Mur_ligase_M"/>
    <property type="match status" value="1"/>
</dbReference>
<reference evidence="15 16" key="1">
    <citation type="journal article" date="2009" name="J. Bacteriol.">
        <title>Complete and draft genome sequences of six members of the Aquificales.</title>
        <authorList>
            <person name="Reysenbach A.L."/>
            <person name="Hamamura N."/>
            <person name="Podar M."/>
            <person name="Griffiths E."/>
            <person name="Ferreira S."/>
            <person name="Hochstein R."/>
            <person name="Heidelberg J."/>
            <person name="Johnson J."/>
            <person name="Mead D."/>
            <person name="Pohorille A."/>
            <person name="Sarmiento M."/>
            <person name="Schweighofer K."/>
            <person name="Seshadri R."/>
            <person name="Voytek M.A."/>
        </authorList>
    </citation>
    <scope>NUCLEOTIDE SEQUENCE [LARGE SCALE GENOMIC DNA]</scope>
    <source>
        <strain evidence="16">DSM 14350 / EX-H1</strain>
    </source>
</reference>
<dbReference type="PaxDb" id="123214-PERMA_0469"/>
<comment type="function">
    <text evidence="10 11">Involved in cell wall formation. Catalyzes the final step in the synthesis of UDP-N-acetylmuramoyl-pentapeptide, the precursor of murein.</text>
</comment>
<dbReference type="InterPro" id="IPR000713">
    <property type="entry name" value="Mur_ligase_N"/>
</dbReference>
<protein>
    <recommendedName>
        <fullName evidence="10 11">UDP-N-acetylmuramoyl-tripeptide--D-alanyl-D-alanine ligase</fullName>
        <ecNumber evidence="10 11">6.3.2.10</ecNumber>
    </recommendedName>
    <alternativeName>
        <fullName evidence="10">D-alanyl-D-alanine-adding enzyme</fullName>
    </alternativeName>
</protein>
<dbReference type="InterPro" id="IPR004101">
    <property type="entry name" value="Mur_ligase_C"/>
</dbReference>
<evidence type="ECO:0000256" key="4">
    <source>
        <dbReference type="ARBA" id="ARBA00022741"/>
    </source>
</evidence>
<evidence type="ECO:0000256" key="1">
    <source>
        <dbReference type="ARBA" id="ARBA00022490"/>
    </source>
</evidence>
<dbReference type="AlphaFoldDB" id="C0QU93"/>